<dbReference type="InterPro" id="IPR039672">
    <property type="entry name" value="MFS_2"/>
</dbReference>
<dbReference type="GO" id="GO:0008643">
    <property type="term" value="P:carbohydrate transport"/>
    <property type="evidence" value="ECO:0007669"/>
    <property type="project" value="InterPro"/>
</dbReference>
<evidence type="ECO:0000313" key="3">
    <source>
        <dbReference type="Proteomes" id="UP000182321"/>
    </source>
</evidence>
<feature type="transmembrane region" description="Helical" evidence="1">
    <location>
        <begin position="102"/>
        <end position="120"/>
    </location>
</feature>
<feature type="transmembrane region" description="Helical" evidence="1">
    <location>
        <begin position="206"/>
        <end position="225"/>
    </location>
</feature>
<feature type="transmembrane region" description="Helical" evidence="1">
    <location>
        <begin position="391"/>
        <end position="410"/>
    </location>
</feature>
<dbReference type="SUPFAM" id="SSF103473">
    <property type="entry name" value="MFS general substrate transporter"/>
    <property type="match status" value="1"/>
</dbReference>
<feature type="transmembrane region" description="Helical" evidence="1">
    <location>
        <begin position="60"/>
        <end position="81"/>
    </location>
</feature>
<feature type="transmembrane region" description="Helical" evidence="1">
    <location>
        <begin position="12"/>
        <end position="37"/>
    </location>
</feature>
<dbReference type="PANTHER" id="PTHR11328">
    <property type="entry name" value="MAJOR FACILITATOR SUPERFAMILY DOMAIN-CONTAINING PROTEIN"/>
    <property type="match status" value="1"/>
</dbReference>
<feature type="transmembrane region" description="Helical" evidence="1">
    <location>
        <begin position="288"/>
        <end position="307"/>
    </location>
</feature>
<dbReference type="PANTHER" id="PTHR11328:SF24">
    <property type="entry name" value="MAJOR FACILITATOR SUPERFAMILY (MFS) PROFILE DOMAIN-CONTAINING PROTEIN"/>
    <property type="match status" value="1"/>
</dbReference>
<dbReference type="eggNOG" id="COG2211">
    <property type="taxonomic scope" value="Bacteria"/>
</dbReference>
<feature type="transmembrane region" description="Helical" evidence="1">
    <location>
        <begin position="319"/>
        <end position="337"/>
    </location>
</feature>
<sequence length="455" mass="50253">MKQLKPITNKLLWIFALGQFGWSLLSGVVSNWMVYYYTGTPSEQNPNTGLFASGITQNPIFFKLTLFGLVLACGRIFDAITDPLIAGWSDGANYKGGRRIPFMRAMAVPFALCTIGLFVLPQTSIIAVNDVVLFALLMVFYLFMTMFCTPYNALIAELGDTQQHRINVSTYISFTFIVGQSISFLLPNVAGALEGSFGQAGSIRMSVAIMAAIACIAMLIPAFYINERDYIESKPSETKPFSSLVKTFSNVQFRHFVYSDVIYFFALTLFQTGLAFYETQLMEIEDTWTFVLTATMTFISVCLYPAVNILAKKIGKKQLIIIGFFAYACVFLVTTFCGKGLQWGFIIAVAASIPMAILGILPQACVADVAELTRLETGEDRSGMFFAARTFAFKMGQAIAMVVFTSVTVAQTKGSYRMTAAIAFVTCFIGACIFFTFNEKQILGRIKELKGSEEI</sequence>
<feature type="transmembrane region" description="Helical" evidence="1">
    <location>
        <begin position="256"/>
        <end position="276"/>
    </location>
</feature>
<proteinExistence type="predicted"/>
<dbReference type="EMBL" id="FNZX01000003">
    <property type="protein sequence ID" value="SEK19568.1"/>
    <property type="molecule type" value="Genomic_DNA"/>
</dbReference>
<protein>
    <submittedName>
        <fullName evidence="2">Glycoside/pentoside/hexuronide:cation symporter, GPH family</fullName>
    </submittedName>
</protein>
<organism evidence="2 3">
    <name type="scientific">Pseudobutyrivibrio ruminis</name>
    <dbReference type="NCBI Taxonomy" id="46206"/>
    <lineage>
        <taxon>Bacteria</taxon>
        <taxon>Bacillati</taxon>
        <taxon>Bacillota</taxon>
        <taxon>Clostridia</taxon>
        <taxon>Lachnospirales</taxon>
        <taxon>Lachnospiraceae</taxon>
        <taxon>Pseudobutyrivibrio</taxon>
    </lineage>
</organism>
<evidence type="ECO:0000313" key="2">
    <source>
        <dbReference type="EMBL" id="SEK19568.1"/>
    </source>
</evidence>
<feature type="transmembrane region" description="Helical" evidence="1">
    <location>
        <begin position="132"/>
        <end position="154"/>
    </location>
</feature>
<keyword evidence="1" id="KW-0472">Membrane</keyword>
<feature type="transmembrane region" description="Helical" evidence="1">
    <location>
        <begin position="343"/>
        <end position="370"/>
    </location>
</feature>
<keyword evidence="1" id="KW-0812">Transmembrane</keyword>
<keyword evidence="1" id="KW-1133">Transmembrane helix</keyword>
<dbReference type="RefSeq" id="WP_074788750.1">
    <property type="nucleotide sequence ID" value="NZ_FNZX01000003.1"/>
</dbReference>
<dbReference type="GO" id="GO:0015293">
    <property type="term" value="F:symporter activity"/>
    <property type="evidence" value="ECO:0007669"/>
    <property type="project" value="InterPro"/>
</dbReference>
<name>A0A1H7F0M1_9FIRM</name>
<feature type="transmembrane region" description="Helical" evidence="1">
    <location>
        <begin position="166"/>
        <end position="186"/>
    </location>
</feature>
<reference evidence="3" key="1">
    <citation type="submission" date="2016-10" db="EMBL/GenBank/DDBJ databases">
        <authorList>
            <person name="Varghese N."/>
        </authorList>
    </citation>
    <scope>NUCLEOTIDE SEQUENCE [LARGE SCALE GENOMIC DNA]</scope>
    <source>
        <strain evidence="3">ACV-9</strain>
    </source>
</reference>
<dbReference type="AlphaFoldDB" id="A0A1H7F0M1"/>
<dbReference type="Pfam" id="PF13347">
    <property type="entry name" value="MFS_2"/>
    <property type="match status" value="1"/>
</dbReference>
<feature type="transmembrane region" description="Helical" evidence="1">
    <location>
        <begin position="416"/>
        <end position="437"/>
    </location>
</feature>
<dbReference type="Gene3D" id="1.20.1250.20">
    <property type="entry name" value="MFS general substrate transporter like domains"/>
    <property type="match status" value="2"/>
</dbReference>
<accession>A0A1H7F0M1</accession>
<dbReference type="Proteomes" id="UP000182321">
    <property type="component" value="Unassembled WGS sequence"/>
</dbReference>
<dbReference type="InterPro" id="IPR036259">
    <property type="entry name" value="MFS_trans_sf"/>
</dbReference>
<gene>
    <name evidence="2" type="ORF">SAMN02910377_00248</name>
</gene>
<dbReference type="GO" id="GO:0005886">
    <property type="term" value="C:plasma membrane"/>
    <property type="evidence" value="ECO:0007669"/>
    <property type="project" value="TreeGrafter"/>
</dbReference>
<keyword evidence="3" id="KW-1185">Reference proteome</keyword>
<evidence type="ECO:0000256" key="1">
    <source>
        <dbReference type="SAM" id="Phobius"/>
    </source>
</evidence>